<dbReference type="EMBL" id="LASV01000785">
    <property type="protein sequence ID" value="KKA16362.1"/>
    <property type="molecule type" value="Genomic_DNA"/>
</dbReference>
<dbReference type="PANTHER" id="PTHR43712">
    <property type="entry name" value="PUTATIVE (AFU_ORTHOLOGUE AFUA_4G14580)-RELATED"/>
    <property type="match status" value="1"/>
</dbReference>
<feature type="region of interest" description="Disordered" evidence="4">
    <location>
        <begin position="311"/>
        <end position="349"/>
    </location>
</feature>
<evidence type="ECO:0000256" key="3">
    <source>
        <dbReference type="ARBA" id="ARBA00022691"/>
    </source>
</evidence>
<sequence>MSSCTRIAELASTIATNTAKIDAYNAEKGLPSQSFDPDAPPKYDYPPEIEHARQQVLGATDELHALMAGPASAFVKPSHNALTSIHALYRFNIANSFPEGQEEATYEELAQACGLSEFNLRRIVRAAMTQHIFRESRKGVVAHTSASKFFANNRIMRQWMVDAMQKWPSSQEPNETGFNIAHHTDQPMLNLLANDPARAQRFAEAMSLFNASDGMEPEHLRDNYDWAALGEGATLVDIGGSHGDVAVSLARRFPNLRCVVQDLPEVVASATVPEGLEDRLSFQAHDVFHRAARQGRRRVPVQMDLPRLVGQVLHPDPQGLDPRAEKGRPHRGQRVHHARPGRDSLVSRKACPNGKEREIADWAALFQAADPRLKLTNIIQPPLSKLGIIEATWDV</sequence>
<reference evidence="6 7" key="1">
    <citation type="submission" date="2015-04" db="EMBL/GenBank/DDBJ databases">
        <authorList>
            <person name="Heijne W.H."/>
            <person name="Fedorova N.D."/>
            <person name="Nierman W.C."/>
            <person name="Vollebregt A.W."/>
            <person name="Zhao Z."/>
            <person name="Wu L."/>
            <person name="Kumar M."/>
            <person name="Stam H."/>
            <person name="van den Berg M.A."/>
            <person name="Pel H.J."/>
        </authorList>
    </citation>
    <scope>NUCLEOTIDE SEQUENCE [LARGE SCALE GENOMIC DNA]</scope>
    <source>
        <strain evidence="6 7">CBS 393.64</strain>
    </source>
</reference>
<dbReference type="GeneID" id="25313118"/>
<dbReference type="GO" id="GO:0032259">
    <property type="term" value="P:methylation"/>
    <property type="evidence" value="ECO:0007669"/>
    <property type="project" value="UniProtKB-KW"/>
</dbReference>
<dbReference type="SUPFAM" id="SSF53335">
    <property type="entry name" value="S-adenosyl-L-methionine-dependent methyltransferases"/>
    <property type="match status" value="1"/>
</dbReference>
<keyword evidence="2 6" id="KW-0808">Transferase</keyword>
<evidence type="ECO:0000256" key="1">
    <source>
        <dbReference type="ARBA" id="ARBA00022603"/>
    </source>
</evidence>
<dbReference type="InterPro" id="IPR029063">
    <property type="entry name" value="SAM-dependent_MTases_sf"/>
</dbReference>
<feature type="domain" description="O-methyltransferase C-terminal" evidence="5">
    <location>
        <begin position="189"/>
        <end position="289"/>
    </location>
</feature>
<gene>
    <name evidence="6" type="ORF">T310_10058</name>
</gene>
<dbReference type="GO" id="GO:0008171">
    <property type="term" value="F:O-methyltransferase activity"/>
    <property type="evidence" value="ECO:0007669"/>
    <property type="project" value="InterPro"/>
</dbReference>
<dbReference type="RefSeq" id="XP_013322974.1">
    <property type="nucleotide sequence ID" value="XM_013467520.1"/>
</dbReference>
<keyword evidence="3" id="KW-0949">S-adenosyl-L-methionine</keyword>
<protein>
    <submittedName>
        <fullName evidence="6">O-methyltransferase</fullName>
    </submittedName>
</protein>
<dbReference type="AlphaFoldDB" id="A0A0F4YDV3"/>
<comment type="caution">
    <text evidence="6">The sequence shown here is derived from an EMBL/GenBank/DDBJ whole genome shotgun (WGS) entry which is preliminary data.</text>
</comment>
<name>A0A0F4YDV3_RASE3</name>
<accession>A0A0F4YDV3</accession>
<keyword evidence="1 6" id="KW-0489">Methyltransferase</keyword>
<dbReference type="InterPro" id="IPR036388">
    <property type="entry name" value="WH-like_DNA-bd_sf"/>
</dbReference>
<evidence type="ECO:0000256" key="4">
    <source>
        <dbReference type="SAM" id="MobiDB-lite"/>
    </source>
</evidence>
<dbReference type="InterPro" id="IPR036390">
    <property type="entry name" value="WH_DNA-bd_sf"/>
</dbReference>
<evidence type="ECO:0000313" key="6">
    <source>
        <dbReference type="EMBL" id="KKA16362.1"/>
    </source>
</evidence>
<evidence type="ECO:0000256" key="2">
    <source>
        <dbReference type="ARBA" id="ARBA00022679"/>
    </source>
</evidence>
<dbReference type="InterPro" id="IPR001077">
    <property type="entry name" value="COMT_C"/>
</dbReference>
<dbReference type="PANTHER" id="PTHR43712:SF12">
    <property type="entry name" value="STERIGMATOCYSTIN 8-O-METHYLTRANSFERASE"/>
    <property type="match status" value="1"/>
</dbReference>
<feature type="compositionally biased region" description="Basic residues" evidence="4">
    <location>
        <begin position="328"/>
        <end position="339"/>
    </location>
</feature>
<evidence type="ECO:0000313" key="7">
    <source>
        <dbReference type="Proteomes" id="UP000053958"/>
    </source>
</evidence>
<dbReference type="Proteomes" id="UP000053958">
    <property type="component" value="Unassembled WGS sequence"/>
</dbReference>
<dbReference type="SUPFAM" id="SSF46785">
    <property type="entry name" value="Winged helix' DNA-binding domain"/>
    <property type="match status" value="1"/>
</dbReference>
<proteinExistence type="predicted"/>
<dbReference type="Gene3D" id="1.10.10.10">
    <property type="entry name" value="Winged helix-like DNA-binding domain superfamily/Winged helix DNA-binding domain"/>
    <property type="match status" value="1"/>
</dbReference>
<keyword evidence="7" id="KW-1185">Reference proteome</keyword>
<dbReference type="Pfam" id="PF00891">
    <property type="entry name" value="Methyltransf_2"/>
    <property type="match status" value="1"/>
</dbReference>
<organism evidence="6 7">
    <name type="scientific">Rasamsonia emersonii (strain ATCC 16479 / CBS 393.64 / IMI 116815)</name>
    <dbReference type="NCBI Taxonomy" id="1408163"/>
    <lineage>
        <taxon>Eukaryota</taxon>
        <taxon>Fungi</taxon>
        <taxon>Dikarya</taxon>
        <taxon>Ascomycota</taxon>
        <taxon>Pezizomycotina</taxon>
        <taxon>Eurotiomycetes</taxon>
        <taxon>Eurotiomycetidae</taxon>
        <taxon>Eurotiales</taxon>
        <taxon>Trichocomaceae</taxon>
        <taxon>Rasamsonia</taxon>
    </lineage>
</organism>
<dbReference type="OrthoDB" id="1606438at2759"/>
<dbReference type="InterPro" id="IPR016461">
    <property type="entry name" value="COMT-like"/>
</dbReference>
<dbReference type="PROSITE" id="PS51683">
    <property type="entry name" value="SAM_OMT_II"/>
    <property type="match status" value="1"/>
</dbReference>
<evidence type="ECO:0000259" key="5">
    <source>
        <dbReference type="Pfam" id="PF00891"/>
    </source>
</evidence>
<dbReference type="Gene3D" id="3.40.50.150">
    <property type="entry name" value="Vaccinia Virus protein VP39"/>
    <property type="match status" value="1"/>
</dbReference>